<dbReference type="EMBL" id="JAHHHV010000074">
    <property type="protein sequence ID" value="MBW4467203.1"/>
    <property type="molecule type" value="Genomic_DNA"/>
</dbReference>
<dbReference type="AlphaFoldDB" id="A0A951U5W3"/>
<dbReference type="Proteomes" id="UP000707356">
    <property type="component" value="Unassembled WGS sequence"/>
</dbReference>
<gene>
    <name evidence="2" type="ORF">KME07_17390</name>
</gene>
<protein>
    <submittedName>
        <fullName evidence="2">Uncharacterized protein</fullName>
    </submittedName>
</protein>
<comment type="caution">
    <text evidence="2">The sequence shown here is derived from an EMBL/GenBank/DDBJ whole genome shotgun (WGS) entry which is preliminary data.</text>
</comment>
<accession>A0A951U5W3</accession>
<evidence type="ECO:0000313" key="3">
    <source>
        <dbReference type="Proteomes" id="UP000707356"/>
    </source>
</evidence>
<reference evidence="2" key="2">
    <citation type="journal article" date="2022" name="Microbiol. Resour. Announc.">
        <title>Metagenome Sequencing to Explore Phylogenomics of Terrestrial Cyanobacteria.</title>
        <authorList>
            <person name="Ward R.D."/>
            <person name="Stajich J.E."/>
            <person name="Johansen J.R."/>
            <person name="Huntemann M."/>
            <person name="Clum A."/>
            <person name="Foster B."/>
            <person name="Foster B."/>
            <person name="Roux S."/>
            <person name="Palaniappan K."/>
            <person name="Varghese N."/>
            <person name="Mukherjee S."/>
            <person name="Reddy T.B.K."/>
            <person name="Daum C."/>
            <person name="Copeland A."/>
            <person name="Chen I.A."/>
            <person name="Ivanova N.N."/>
            <person name="Kyrpides N.C."/>
            <person name="Shapiro N."/>
            <person name="Eloe-Fadrosh E.A."/>
            <person name="Pietrasiak N."/>
        </authorList>
    </citation>
    <scope>NUCLEOTIDE SEQUENCE</scope>
    <source>
        <strain evidence="2">GSE-TBD4-15B</strain>
    </source>
</reference>
<sequence length="77" mass="8353">MTRELPEALRAAQVDLLLVDQVVPGGGTVAEFLEMPFVTVCCALATYGLVVALGNRQSNNHQRSAWSCCTSVLDRCR</sequence>
<feature type="transmembrane region" description="Helical" evidence="1">
    <location>
        <begin position="35"/>
        <end position="54"/>
    </location>
</feature>
<proteinExistence type="predicted"/>
<reference evidence="2" key="1">
    <citation type="submission" date="2021-05" db="EMBL/GenBank/DDBJ databases">
        <authorList>
            <person name="Pietrasiak N."/>
            <person name="Ward R."/>
            <person name="Stajich J.E."/>
            <person name="Kurbessoian T."/>
        </authorList>
    </citation>
    <scope>NUCLEOTIDE SEQUENCE</scope>
    <source>
        <strain evidence="2">GSE-TBD4-15B</strain>
    </source>
</reference>
<evidence type="ECO:0000313" key="2">
    <source>
        <dbReference type="EMBL" id="MBW4467203.1"/>
    </source>
</evidence>
<name>A0A951U5W3_9CYAN</name>
<keyword evidence="1" id="KW-0812">Transmembrane</keyword>
<evidence type="ECO:0000256" key="1">
    <source>
        <dbReference type="SAM" id="Phobius"/>
    </source>
</evidence>
<keyword evidence="1" id="KW-0472">Membrane</keyword>
<organism evidence="2 3">
    <name type="scientific">Pegethrix bostrychoides GSE-TBD4-15B</name>
    <dbReference type="NCBI Taxonomy" id="2839662"/>
    <lineage>
        <taxon>Bacteria</taxon>
        <taxon>Bacillati</taxon>
        <taxon>Cyanobacteriota</taxon>
        <taxon>Cyanophyceae</taxon>
        <taxon>Oculatellales</taxon>
        <taxon>Oculatellaceae</taxon>
        <taxon>Pegethrix</taxon>
    </lineage>
</organism>
<keyword evidence="1" id="KW-1133">Transmembrane helix</keyword>
<dbReference type="Gene3D" id="3.40.50.2000">
    <property type="entry name" value="Glycogen Phosphorylase B"/>
    <property type="match status" value="1"/>
</dbReference>